<name>A0A543J7I4_9PSEU</name>
<proteinExistence type="predicted"/>
<feature type="compositionally biased region" description="Low complexity" evidence="1">
    <location>
        <begin position="37"/>
        <end position="62"/>
    </location>
</feature>
<protein>
    <recommendedName>
        <fullName evidence="5">DUF4352 domain-containing protein</fullName>
    </recommendedName>
</protein>
<keyword evidence="2" id="KW-0732">Signal</keyword>
<comment type="caution">
    <text evidence="3">The sequence shown here is derived from an EMBL/GenBank/DDBJ whole genome shotgun (WGS) entry which is preliminary data.</text>
</comment>
<dbReference type="RefSeq" id="WP_141975592.1">
    <property type="nucleotide sequence ID" value="NZ_VFPP01000001.1"/>
</dbReference>
<dbReference type="AlphaFoldDB" id="A0A543J7I4"/>
<organism evidence="3 4">
    <name type="scientific">Saccharothrix saharensis</name>
    <dbReference type="NCBI Taxonomy" id="571190"/>
    <lineage>
        <taxon>Bacteria</taxon>
        <taxon>Bacillati</taxon>
        <taxon>Actinomycetota</taxon>
        <taxon>Actinomycetes</taxon>
        <taxon>Pseudonocardiales</taxon>
        <taxon>Pseudonocardiaceae</taxon>
        <taxon>Saccharothrix</taxon>
    </lineage>
</organism>
<gene>
    <name evidence="3" type="ORF">FHX81_1074</name>
</gene>
<feature type="region of interest" description="Disordered" evidence="1">
    <location>
        <begin position="37"/>
        <end position="74"/>
    </location>
</feature>
<evidence type="ECO:0000256" key="2">
    <source>
        <dbReference type="SAM" id="SignalP"/>
    </source>
</evidence>
<dbReference type="OrthoDB" id="3874174at2"/>
<reference evidence="3 4" key="1">
    <citation type="submission" date="2019-06" db="EMBL/GenBank/DDBJ databases">
        <title>Sequencing the genomes of 1000 actinobacteria strains.</title>
        <authorList>
            <person name="Klenk H.-P."/>
        </authorList>
    </citation>
    <scope>NUCLEOTIDE SEQUENCE [LARGE SCALE GENOMIC DNA]</scope>
    <source>
        <strain evidence="3 4">DSM 45456</strain>
    </source>
</reference>
<sequence>MLSFTHVNRTLVAASVGALALLLSACGDATTGTAAPAATTEATSEAPAETTSSAAPKSSTKSTAKDAPVGDVTAPGAKLKVGERAVVPFKYGTDKNGTIAITVTAIEQGSNADLAAFGEKAKGITPFYIRVTVENVGGTDLSYSSVSLRAVGPDGKGTGVIISGDTAQCESESAKKDFTTAGAKYETCVLQGAREGAKVAGATFDKADGYEKSPVTWTS</sequence>
<keyword evidence="4" id="KW-1185">Reference proteome</keyword>
<dbReference type="Proteomes" id="UP000316628">
    <property type="component" value="Unassembled WGS sequence"/>
</dbReference>
<feature type="chain" id="PRO_5038408039" description="DUF4352 domain-containing protein" evidence="2">
    <location>
        <begin position="30"/>
        <end position="219"/>
    </location>
</feature>
<evidence type="ECO:0008006" key="5">
    <source>
        <dbReference type="Google" id="ProtNLM"/>
    </source>
</evidence>
<evidence type="ECO:0000313" key="3">
    <source>
        <dbReference type="EMBL" id="TQM78794.1"/>
    </source>
</evidence>
<dbReference type="EMBL" id="VFPP01000001">
    <property type="protein sequence ID" value="TQM78794.1"/>
    <property type="molecule type" value="Genomic_DNA"/>
</dbReference>
<feature type="signal peptide" evidence="2">
    <location>
        <begin position="1"/>
        <end position="29"/>
    </location>
</feature>
<evidence type="ECO:0000313" key="4">
    <source>
        <dbReference type="Proteomes" id="UP000316628"/>
    </source>
</evidence>
<accession>A0A543J7I4</accession>
<evidence type="ECO:0000256" key="1">
    <source>
        <dbReference type="SAM" id="MobiDB-lite"/>
    </source>
</evidence>